<proteinExistence type="predicted"/>
<keyword evidence="2" id="KW-1185">Reference proteome</keyword>
<sequence>MAALQQYRDTEGHFSLVRNFRLADLVTIANGICGSFSVFMSAKYLVTSDEDYLWSALIFPVAGLMFDFMDGKVARWRKESSMLGQELDSLADLISFGVAPALLAFVVGLRTYLDTVVLTGFICCGLARLARFNATVALIPKDEKGKARYFEGLPIPSSLGLVAVLMYWTTQGWIEGKAGIPGGTITLWGPSGGDGDLHLVSVVFGLWAAAMVSKTLQVPKV</sequence>
<name>A0ACC1RMQ2_9APHY</name>
<reference evidence="1" key="1">
    <citation type="submission" date="2022-07" db="EMBL/GenBank/DDBJ databases">
        <title>Genome Sequence of Phlebia brevispora.</title>
        <authorList>
            <person name="Buettner E."/>
        </authorList>
    </citation>
    <scope>NUCLEOTIDE SEQUENCE</scope>
    <source>
        <strain evidence="1">MPL23</strain>
    </source>
</reference>
<organism evidence="1 2">
    <name type="scientific">Phlebia brevispora</name>
    <dbReference type="NCBI Taxonomy" id="194682"/>
    <lineage>
        <taxon>Eukaryota</taxon>
        <taxon>Fungi</taxon>
        <taxon>Dikarya</taxon>
        <taxon>Basidiomycota</taxon>
        <taxon>Agaricomycotina</taxon>
        <taxon>Agaricomycetes</taxon>
        <taxon>Polyporales</taxon>
        <taxon>Meruliaceae</taxon>
        <taxon>Phlebia</taxon>
    </lineage>
</organism>
<comment type="caution">
    <text evidence="1">The sequence shown here is derived from an EMBL/GenBank/DDBJ whole genome shotgun (WGS) entry which is preliminary data.</text>
</comment>
<dbReference type="EMBL" id="JANHOG010002573">
    <property type="protein sequence ID" value="KAJ3522022.1"/>
    <property type="molecule type" value="Genomic_DNA"/>
</dbReference>
<dbReference type="Proteomes" id="UP001148662">
    <property type="component" value="Unassembled WGS sequence"/>
</dbReference>
<evidence type="ECO:0000313" key="2">
    <source>
        <dbReference type="Proteomes" id="UP001148662"/>
    </source>
</evidence>
<accession>A0ACC1RMQ2</accession>
<evidence type="ECO:0000313" key="1">
    <source>
        <dbReference type="EMBL" id="KAJ3522022.1"/>
    </source>
</evidence>
<protein>
    <submittedName>
        <fullName evidence="1">Uncharacterized protein</fullName>
    </submittedName>
</protein>
<gene>
    <name evidence="1" type="ORF">NM688_g8936</name>
</gene>